<keyword evidence="2" id="KW-0732">Signal</keyword>
<evidence type="ECO:0000313" key="3">
    <source>
        <dbReference type="EMBL" id="CAI4213221.1"/>
    </source>
</evidence>
<evidence type="ECO:0000256" key="2">
    <source>
        <dbReference type="SAM" id="SignalP"/>
    </source>
</evidence>
<organism evidence="3 4">
    <name type="scientific">Parascedosporium putredinis</name>
    <dbReference type="NCBI Taxonomy" id="1442378"/>
    <lineage>
        <taxon>Eukaryota</taxon>
        <taxon>Fungi</taxon>
        <taxon>Dikarya</taxon>
        <taxon>Ascomycota</taxon>
        <taxon>Pezizomycotina</taxon>
        <taxon>Sordariomycetes</taxon>
        <taxon>Hypocreomycetidae</taxon>
        <taxon>Microascales</taxon>
        <taxon>Microascaceae</taxon>
        <taxon>Parascedosporium</taxon>
    </lineage>
</organism>
<feature type="compositionally biased region" description="Gly residues" evidence="1">
    <location>
        <begin position="296"/>
        <end position="313"/>
    </location>
</feature>
<keyword evidence="4" id="KW-1185">Reference proteome</keyword>
<dbReference type="Proteomes" id="UP000838763">
    <property type="component" value="Unassembled WGS sequence"/>
</dbReference>
<evidence type="ECO:0000256" key="1">
    <source>
        <dbReference type="SAM" id="MobiDB-lite"/>
    </source>
</evidence>
<proteinExistence type="predicted"/>
<dbReference type="SUPFAM" id="SSF49482">
    <property type="entry name" value="Aromatic compound dioxygenase"/>
    <property type="match status" value="1"/>
</dbReference>
<comment type="caution">
    <text evidence="3">The sequence shown here is derived from an EMBL/GenBank/DDBJ whole genome shotgun (WGS) entry which is preliminary data.</text>
</comment>
<dbReference type="GO" id="GO:0005506">
    <property type="term" value="F:iron ion binding"/>
    <property type="evidence" value="ECO:0007669"/>
    <property type="project" value="InterPro"/>
</dbReference>
<feature type="chain" id="PRO_5040412274" description="Intradiol ring-cleavage dioxygenases domain-containing protein" evidence="2">
    <location>
        <begin position="19"/>
        <end position="370"/>
    </location>
</feature>
<dbReference type="PANTHER" id="PTHR34315">
    <property type="match status" value="1"/>
</dbReference>
<dbReference type="EMBL" id="CALLCH030000007">
    <property type="protein sequence ID" value="CAI4213221.1"/>
    <property type="molecule type" value="Genomic_DNA"/>
</dbReference>
<sequence length="370" mass="39021">MHLTTLLTGAIAAAGVMAHPGDDPSHEIAERREYLKHNRRDLSHCTEKMKRNGLARRSAERRAKRALDLTAAKAPTLTPSKRQIDEFLNIDHHSDEEYTMDTNPADLFANGNYCVLTPRSLRALTLKLDVSGEYVRSNNIEEQEGVYVAFDTQVIDVDTCEPVPDLYIEIWHCNSTGVYSGVVASGNGAGTADPTNIDNTFLRGVQSPTPTASSSRRPYNTNTQELTLNSEDNILSEEANTGVDPILSYVLLGDSVEDGLLAWLAFGVDMTYIRNVSAAATHFEDGGVGNENSGFQPGGPGGAGPSGGPGGFPSGVFPSGGAAPTGTAPGGSAPTDVATDDASSSDTGAVASTTVLSSGGSCQRRRALKF</sequence>
<dbReference type="OrthoDB" id="121380at2759"/>
<feature type="region of interest" description="Disordered" evidence="1">
    <location>
        <begin position="287"/>
        <end position="358"/>
    </location>
</feature>
<accession>A0A9P1H088</accession>
<evidence type="ECO:0008006" key="5">
    <source>
        <dbReference type="Google" id="ProtNLM"/>
    </source>
</evidence>
<evidence type="ECO:0000313" key="4">
    <source>
        <dbReference type="Proteomes" id="UP000838763"/>
    </source>
</evidence>
<dbReference type="AlphaFoldDB" id="A0A9P1H088"/>
<feature type="compositionally biased region" description="Low complexity" evidence="1">
    <location>
        <begin position="314"/>
        <end position="355"/>
    </location>
</feature>
<name>A0A9P1H088_9PEZI</name>
<reference evidence="3" key="1">
    <citation type="submission" date="2022-11" db="EMBL/GenBank/DDBJ databases">
        <authorList>
            <person name="Scott C."/>
            <person name="Bruce N."/>
        </authorList>
    </citation>
    <scope>NUCLEOTIDE SEQUENCE</scope>
</reference>
<dbReference type="Gene3D" id="2.60.130.10">
    <property type="entry name" value="Aromatic compound dioxygenase"/>
    <property type="match status" value="1"/>
</dbReference>
<gene>
    <name evidence="3" type="ORF">PPNO1_LOCUS2971</name>
</gene>
<dbReference type="InterPro" id="IPR015889">
    <property type="entry name" value="Intradiol_dOase_core"/>
</dbReference>
<protein>
    <recommendedName>
        <fullName evidence="5">Intradiol ring-cleavage dioxygenases domain-containing protein</fullName>
    </recommendedName>
</protein>
<feature type="signal peptide" evidence="2">
    <location>
        <begin position="1"/>
        <end position="18"/>
    </location>
</feature>
<dbReference type="GO" id="GO:0016702">
    <property type="term" value="F:oxidoreductase activity, acting on single donors with incorporation of molecular oxygen, incorporation of two atoms of oxygen"/>
    <property type="evidence" value="ECO:0007669"/>
    <property type="project" value="InterPro"/>
</dbReference>
<dbReference type="PANTHER" id="PTHR34315:SF1">
    <property type="entry name" value="INTRADIOL RING-CLEAVAGE DIOXYGENASES DOMAIN-CONTAINING PROTEIN-RELATED"/>
    <property type="match status" value="1"/>
</dbReference>